<keyword evidence="11" id="KW-1185">Reference proteome</keyword>
<organism evidence="10 11">
    <name type="scientific">Pseudomonas fontis</name>
    <dbReference type="NCBI Taxonomy" id="2942633"/>
    <lineage>
        <taxon>Bacteria</taxon>
        <taxon>Pseudomonadati</taxon>
        <taxon>Pseudomonadota</taxon>
        <taxon>Gammaproteobacteria</taxon>
        <taxon>Pseudomonadales</taxon>
        <taxon>Pseudomonadaceae</taxon>
        <taxon>Pseudomonas</taxon>
    </lineage>
</organism>
<keyword evidence="5" id="KW-1278">Translocase</keyword>
<feature type="transmembrane region" description="Helical" evidence="8">
    <location>
        <begin position="57"/>
        <end position="78"/>
    </location>
</feature>
<dbReference type="InterPro" id="IPR003667">
    <property type="entry name" value="NqrDE/RnfAE"/>
</dbReference>
<reference evidence="10 11" key="1">
    <citation type="submission" date="2022-05" db="EMBL/GenBank/DDBJ databases">
        <title>Novel Pseudomonas spp. Isolated from a Rainbow Trout Aquaculture Facility.</title>
        <authorList>
            <person name="Testerman T."/>
            <person name="Graf J."/>
        </authorList>
    </citation>
    <scope>NUCLEOTIDE SEQUENCE [LARGE SCALE GENOMIC DNA]</scope>
    <source>
        <strain evidence="10 11">ID681</strain>
    </source>
</reference>
<sequence>MNKPTLAALSLAPLLGASQTLVQAASIASLTLVLVILHRACMTPLRARLTGIAGECASLLIAAALVTCANLALLAWALPLHQTLGIYPELIAVQCLLFEYSLGRTAGWRPALTVLVGFAALHIALGACRELLASGVRLAGLMPGALLLLGLVLALINLARNRRAASRREGNP</sequence>
<evidence type="ECO:0000256" key="4">
    <source>
        <dbReference type="ARBA" id="ARBA00022692"/>
    </source>
</evidence>
<evidence type="ECO:0000256" key="6">
    <source>
        <dbReference type="ARBA" id="ARBA00022989"/>
    </source>
</evidence>
<feature type="transmembrane region" description="Helical" evidence="8">
    <location>
        <begin position="138"/>
        <end position="159"/>
    </location>
</feature>
<comment type="subcellular location">
    <subcellularLocation>
        <location evidence="1">Endomembrane system</location>
        <topology evidence="1">Multi-pass membrane protein</topology>
    </subcellularLocation>
</comment>
<feature type="signal peptide" evidence="9">
    <location>
        <begin position="1"/>
        <end position="24"/>
    </location>
</feature>
<keyword evidence="7 8" id="KW-0472">Membrane</keyword>
<accession>A0ABT5NUI5</accession>
<keyword evidence="9" id="KW-0732">Signal</keyword>
<keyword evidence="4 8" id="KW-0812">Transmembrane</keyword>
<evidence type="ECO:0000256" key="9">
    <source>
        <dbReference type="SAM" id="SignalP"/>
    </source>
</evidence>
<evidence type="ECO:0000256" key="5">
    <source>
        <dbReference type="ARBA" id="ARBA00022967"/>
    </source>
</evidence>
<keyword evidence="3" id="KW-1003">Cell membrane</keyword>
<dbReference type="EMBL" id="JAMDGY010000039">
    <property type="protein sequence ID" value="MDD0991838.1"/>
    <property type="molecule type" value="Genomic_DNA"/>
</dbReference>
<dbReference type="Pfam" id="PF02508">
    <property type="entry name" value="Rnf-Nqr"/>
    <property type="match status" value="1"/>
</dbReference>
<evidence type="ECO:0000256" key="8">
    <source>
        <dbReference type="SAM" id="Phobius"/>
    </source>
</evidence>
<evidence type="ECO:0000256" key="2">
    <source>
        <dbReference type="ARBA" id="ARBA00022448"/>
    </source>
</evidence>
<gene>
    <name evidence="10" type="ORF">M5G11_14950</name>
</gene>
<evidence type="ECO:0000313" key="10">
    <source>
        <dbReference type="EMBL" id="MDD0991838.1"/>
    </source>
</evidence>
<proteinExistence type="predicted"/>
<protein>
    <submittedName>
        <fullName evidence="10">NADH:quinone oxidoreductase</fullName>
    </submittedName>
</protein>
<evidence type="ECO:0000256" key="1">
    <source>
        <dbReference type="ARBA" id="ARBA00004127"/>
    </source>
</evidence>
<keyword evidence="2" id="KW-0813">Transport</keyword>
<feature type="transmembrane region" description="Helical" evidence="8">
    <location>
        <begin position="26"/>
        <end position="45"/>
    </location>
</feature>
<dbReference type="Proteomes" id="UP001148203">
    <property type="component" value="Unassembled WGS sequence"/>
</dbReference>
<evidence type="ECO:0000256" key="3">
    <source>
        <dbReference type="ARBA" id="ARBA00022519"/>
    </source>
</evidence>
<keyword evidence="6 8" id="KW-1133">Transmembrane helix</keyword>
<comment type="caution">
    <text evidence="10">The sequence shown here is derived from an EMBL/GenBank/DDBJ whole genome shotgun (WGS) entry which is preliminary data.</text>
</comment>
<evidence type="ECO:0000256" key="7">
    <source>
        <dbReference type="ARBA" id="ARBA00023136"/>
    </source>
</evidence>
<dbReference type="PIRSF" id="PIRSF006102">
    <property type="entry name" value="NQR_DE"/>
    <property type="match status" value="1"/>
</dbReference>
<feature type="chain" id="PRO_5045525866" evidence="9">
    <location>
        <begin position="25"/>
        <end position="172"/>
    </location>
</feature>
<name>A0ABT5NUI5_9PSED</name>
<evidence type="ECO:0000313" key="11">
    <source>
        <dbReference type="Proteomes" id="UP001148203"/>
    </source>
</evidence>
<dbReference type="RefSeq" id="WP_273913391.1">
    <property type="nucleotide sequence ID" value="NZ_JAMDGX010000082.1"/>
</dbReference>
<keyword evidence="3" id="KW-0997">Cell inner membrane</keyword>